<dbReference type="PANTHER" id="PTHR22916:SF3">
    <property type="entry name" value="UDP-GLCNAC:BETAGAL BETA-1,3-N-ACETYLGLUCOSAMINYLTRANSFERASE-LIKE PROTEIN 1"/>
    <property type="match status" value="1"/>
</dbReference>
<dbReference type="Proteomes" id="UP000526083">
    <property type="component" value="Unassembled WGS sequence"/>
</dbReference>
<dbReference type="GO" id="GO:0016758">
    <property type="term" value="F:hexosyltransferase activity"/>
    <property type="evidence" value="ECO:0007669"/>
    <property type="project" value="UniProtKB-ARBA"/>
</dbReference>
<dbReference type="RefSeq" id="WP_167046932.1">
    <property type="nucleotide sequence ID" value="NZ_JAAOZB010000001.1"/>
</dbReference>
<comment type="caution">
    <text evidence="2">The sequence shown here is derived from an EMBL/GenBank/DDBJ whole genome shotgun (WGS) entry which is preliminary data.</text>
</comment>
<proteinExistence type="predicted"/>
<dbReference type="InterPro" id="IPR029044">
    <property type="entry name" value="Nucleotide-diphossugar_trans"/>
</dbReference>
<evidence type="ECO:0000313" key="2">
    <source>
        <dbReference type="EMBL" id="MBA8816675.1"/>
    </source>
</evidence>
<dbReference type="AlphaFoldDB" id="A0A7W3PLK8"/>
<keyword evidence="3" id="KW-1185">Reference proteome</keyword>
<sequence>MAGDVVWGAGLSGEILTGALPTQLDVRSVRGPLTRAALLAHGVDVSDVFADPVFLLPSFFPDVVSGENNADEVLIVPSVDEISRFDGSNVASPFAEPLKLINRIASAQFVTGSSLRAISVAEAFGVPSRLILPVGAHPFEYVDYFLGTGRSSIVFASSLSQALAMGPEDAPEVPLDALRDAFPLDLWGRAASVGNANAAKNATKSSSYIARRAEADAERERIVSSMPWGASDTDAQALLRLDQLTAQDKPADGVTREEAQILGLSLPHLGPLRRTAGVVLSIVVPTHNVRDWVEATLKSILAQNVPKMQVIVVDDHSTDGTLELLRNIAEGDQRVQVISAVTSGGGSARNIGVDHARGKYLIFCDGDDIVPDGAYAALISSLEESGSEIAIGDYLKFSPNDTWRPTAAMEAFDRPQLKTSIADEPTLVYSRPCWNKAFRRDFWESQHIRFPDVSRSNDIVPMTRAYLLARRIDIIEDVVYLYRDRPGTSSMTARARSAASTVSYFEQEAECARLVISAHNFALNAIYSSLIFDRDGFVHIAKYLQCWAGPSSSDELVSGAVEELLRLTERPPLRIHPLKRMTLVFVSLGDFRAAAAAVQLLDEDSISETESVAKLWCDFIKGLTNLNDPIDSEDLRFFSERVADALKQGAMEFESRVSRDALLAASEGLFGESFVRAATLFDFIDSDTVAFIKLRAEVGGSVSDVSGGASLILRGSSRVGSDRVSPILYDPASTTHPWIAPRSVEWTEEGEEFSWTAQWDAGSLPMHRSVVPALADTTEDIAVPVPVRAEPPEYVGFDTFLYRSVRESLFIDRRRHWAIRAVRRGAIITRDRAVHMPARAKSGLQKLLLSSD</sequence>
<feature type="domain" description="Glycosyltransferase 2-like" evidence="1">
    <location>
        <begin position="281"/>
        <end position="441"/>
    </location>
</feature>
<gene>
    <name evidence="2" type="ORF">FHX48_001748</name>
</gene>
<dbReference type="Pfam" id="PF00535">
    <property type="entry name" value="Glycos_transf_2"/>
    <property type="match status" value="1"/>
</dbReference>
<dbReference type="EMBL" id="JACGWY010000002">
    <property type="protein sequence ID" value="MBA8816675.1"/>
    <property type="molecule type" value="Genomic_DNA"/>
</dbReference>
<reference evidence="2 3" key="1">
    <citation type="submission" date="2020-07" db="EMBL/GenBank/DDBJ databases">
        <title>Sequencing the genomes of 1000 actinobacteria strains.</title>
        <authorList>
            <person name="Klenk H.-P."/>
        </authorList>
    </citation>
    <scope>NUCLEOTIDE SEQUENCE [LARGE SCALE GENOMIC DNA]</scope>
    <source>
        <strain evidence="2 3">DSM 27576</strain>
    </source>
</reference>
<dbReference type="SUPFAM" id="SSF53448">
    <property type="entry name" value="Nucleotide-diphospho-sugar transferases"/>
    <property type="match status" value="1"/>
</dbReference>
<evidence type="ECO:0000259" key="1">
    <source>
        <dbReference type="Pfam" id="PF00535"/>
    </source>
</evidence>
<evidence type="ECO:0000313" key="3">
    <source>
        <dbReference type="Proteomes" id="UP000526083"/>
    </source>
</evidence>
<dbReference type="InterPro" id="IPR001173">
    <property type="entry name" value="Glyco_trans_2-like"/>
</dbReference>
<protein>
    <submittedName>
        <fullName evidence="2">Glycosyltransferase involved in cell wall biosynthesis</fullName>
    </submittedName>
</protein>
<accession>A0A7W3PLK8</accession>
<dbReference type="Gene3D" id="3.90.550.10">
    <property type="entry name" value="Spore Coat Polysaccharide Biosynthesis Protein SpsA, Chain A"/>
    <property type="match status" value="1"/>
</dbReference>
<dbReference type="PANTHER" id="PTHR22916">
    <property type="entry name" value="GLYCOSYLTRANSFERASE"/>
    <property type="match status" value="1"/>
</dbReference>
<organism evidence="2 3">
    <name type="scientific">Microbacterium halimionae</name>
    <dbReference type="NCBI Taxonomy" id="1526413"/>
    <lineage>
        <taxon>Bacteria</taxon>
        <taxon>Bacillati</taxon>
        <taxon>Actinomycetota</taxon>
        <taxon>Actinomycetes</taxon>
        <taxon>Micrococcales</taxon>
        <taxon>Microbacteriaceae</taxon>
        <taxon>Microbacterium</taxon>
    </lineage>
</organism>
<keyword evidence="2" id="KW-0808">Transferase</keyword>
<dbReference type="CDD" id="cd00761">
    <property type="entry name" value="Glyco_tranf_GTA_type"/>
    <property type="match status" value="1"/>
</dbReference>
<name>A0A7W3PLK8_9MICO</name>